<evidence type="ECO:0000256" key="1">
    <source>
        <dbReference type="ARBA" id="ARBA00005446"/>
    </source>
</evidence>
<protein>
    <submittedName>
        <fullName evidence="7">RECQ4 helicase</fullName>
    </submittedName>
</protein>
<comment type="caution">
    <text evidence="7">The sequence shown here is derived from an EMBL/GenBank/DDBJ whole genome shotgun (WGS) entry which is preliminary data.</text>
</comment>
<dbReference type="AlphaFoldDB" id="A0A7K8Z7A3"/>
<dbReference type="SMART" id="SM00343">
    <property type="entry name" value="ZnF_C2HC"/>
    <property type="match status" value="1"/>
</dbReference>
<gene>
    <name evidence="7" type="primary">Recql4</name>
    <name evidence="7" type="ORF">SAKLUC_R15792</name>
</gene>
<dbReference type="EMBL" id="VWZD01012302">
    <property type="protein sequence ID" value="NXG11243.1"/>
    <property type="molecule type" value="Genomic_DNA"/>
</dbReference>
<evidence type="ECO:0000256" key="2">
    <source>
        <dbReference type="ARBA" id="ARBA00023235"/>
    </source>
</evidence>
<dbReference type="Pfam" id="PF00270">
    <property type="entry name" value="DEAD"/>
    <property type="match status" value="1"/>
</dbReference>
<dbReference type="InterPro" id="IPR014001">
    <property type="entry name" value="Helicase_ATP-bd"/>
</dbReference>
<dbReference type="Proteomes" id="UP000558958">
    <property type="component" value="Unassembled WGS sequence"/>
</dbReference>
<dbReference type="GO" id="GO:0005737">
    <property type="term" value="C:cytoplasm"/>
    <property type="evidence" value="ECO:0007669"/>
    <property type="project" value="TreeGrafter"/>
</dbReference>
<keyword evidence="8" id="KW-1185">Reference proteome</keyword>
<dbReference type="GO" id="GO:0005694">
    <property type="term" value="C:chromosome"/>
    <property type="evidence" value="ECO:0007669"/>
    <property type="project" value="TreeGrafter"/>
</dbReference>
<keyword evidence="3" id="KW-0862">Zinc</keyword>
<reference evidence="7 8" key="1">
    <citation type="submission" date="2019-09" db="EMBL/GenBank/DDBJ databases">
        <title>Bird 10,000 Genomes (B10K) Project - Family phase.</title>
        <authorList>
            <person name="Zhang G."/>
        </authorList>
    </citation>
    <scope>NUCLEOTIDE SEQUENCE [LARGE SCALE GENOMIC DNA]</scope>
    <source>
        <strain evidence="7">B10K-DU-001-06</strain>
        <tissue evidence="7">Muscle</tissue>
    </source>
</reference>
<feature type="non-terminal residue" evidence="7">
    <location>
        <position position="283"/>
    </location>
</feature>
<proteinExistence type="inferred from homology"/>
<feature type="domain" description="CCHC-type" evidence="5">
    <location>
        <begin position="22"/>
        <end position="36"/>
    </location>
</feature>
<dbReference type="PROSITE" id="PS51192">
    <property type="entry name" value="HELICASE_ATP_BIND_1"/>
    <property type="match status" value="1"/>
</dbReference>
<keyword evidence="7" id="KW-0347">Helicase</keyword>
<evidence type="ECO:0000313" key="8">
    <source>
        <dbReference type="Proteomes" id="UP000558958"/>
    </source>
</evidence>
<dbReference type="GO" id="GO:0009378">
    <property type="term" value="F:four-way junction helicase activity"/>
    <property type="evidence" value="ECO:0007669"/>
    <property type="project" value="TreeGrafter"/>
</dbReference>
<dbReference type="GO" id="GO:0043138">
    <property type="term" value="F:3'-5' DNA helicase activity"/>
    <property type="evidence" value="ECO:0007669"/>
    <property type="project" value="TreeGrafter"/>
</dbReference>
<dbReference type="Gene3D" id="3.40.50.300">
    <property type="entry name" value="P-loop containing nucleotide triphosphate hydrolases"/>
    <property type="match status" value="1"/>
</dbReference>
<sequence length="283" mass="30160">QVWREKWRKKWRNFGGSGSDLCFRCGNVGHWASECPGQVGNAGVGEGETLGRGIGGLGMGGRDWDGIVIPALPSSLPGTEPTEPGSSQSTLEAPHSQHSQPLEFDPCPPPPPVEPLYTPGPDGAVPDPPEEVLAALRELGHGTFRPGQARAVMRILCGLSTLVVLPTGTGKSLCYQLPALLFHRNSGSVTIVVSPLVALMDDQVSGLRRCLRAECVHSGMSPARREAALDKVLRGEVQILLVSPEFLVSSGPAFPAFPAFPPVAFACLDEVHCLARWAHNFRP</sequence>
<dbReference type="SUPFAM" id="SSF57756">
    <property type="entry name" value="Retrovirus zinc finger-like domains"/>
    <property type="match status" value="1"/>
</dbReference>
<evidence type="ECO:0000313" key="7">
    <source>
        <dbReference type="EMBL" id="NXG11243.1"/>
    </source>
</evidence>
<dbReference type="GO" id="GO:0008270">
    <property type="term" value="F:zinc ion binding"/>
    <property type="evidence" value="ECO:0007669"/>
    <property type="project" value="UniProtKB-KW"/>
</dbReference>
<keyword evidence="7" id="KW-0067">ATP-binding</keyword>
<dbReference type="InterPro" id="IPR001878">
    <property type="entry name" value="Znf_CCHC"/>
</dbReference>
<dbReference type="PROSITE" id="PS50158">
    <property type="entry name" value="ZF_CCHC"/>
    <property type="match status" value="1"/>
</dbReference>
<evidence type="ECO:0000256" key="4">
    <source>
        <dbReference type="SAM" id="MobiDB-lite"/>
    </source>
</evidence>
<organism evidence="7 8">
    <name type="scientific">Sakesphorus luctuosus</name>
    <dbReference type="NCBI Taxonomy" id="419690"/>
    <lineage>
        <taxon>Eukaryota</taxon>
        <taxon>Metazoa</taxon>
        <taxon>Chordata</taxon>
        <taxon>Craniata</taxon>
        <taxon>Vertebrata</taxon>
        <taxon>Euteleostomi</taxon>
        <taxon>Archelosauria</taxon>
        <taxon>Archosauria</taxon>
        <taxon>Dinosauria</taxon>
        <taxon>Saurischia</taxon>
        <taxon>Theropoda</taxon>
        <taxon>Coelurosauria</taxon>
        <taxon>Aves</taxon>
        <taxon>Neognathae</taxon>
        <taxon>Neoaves</taxon>
        <taxon>Telluraves</taxon>
        <taxon>Australaves</taxon>
        <taxon>Passeriformes</taxon>
        <taxon>Thamnophilidae</taxon>
        <taxon>Sakesphorus</taxon>
    </lineage>
</organism>
<dbReference type="GO" id="GO:0000723">
    <property type="term" value="P:telomere maintenance"/>
    <property type="evidence" value="ECO:0007669"/>
    <property type="project" value="TreeGrafter"/>
</dbReference>
<dbReference type="Gene3D" id="4.10.60.10">
    <property type="entry name" value="Zinc finger, CCHC-type"/>
    <property type="match status" value="1"/>
</dbReference>
<feature type="compositionally biased region" description="Polar residues" evidence="4">
    <location>
        <begin position="84"/>
        <end position="100"/>
    </location>
</feature>
<dbReference type="PANTHER" id="PTHR13710:SF108">
    <property type="entry name" value="ATP-DEPENDENT DNA HELICASE Q4"/>
    <property type="match status" value="1"/>
</dbReference>
<dbReference type="InterPro" id="IPR011545">
    <property type="entry name" value="DEAD/DEAH_box_helicase_dom"/>
</dbReference>
<dbReference type="InterPro" id="IPR036875">
    <property type="entry name" value="Znf_CCHC_sf"/>
</dbReference>
<feature type="region of interest" description="Disordered" evidence="4">
    <location>
        <begin position="68"/>
        <end position="129"/>
    </location>
</feature>
<name>A0A7K8Z7A3_9PASS</name>
<dbReference type="InterPro" id="IPR027417">
    <property type="entry name" value="P-loop_NTPase"/>
</dbReference>
<feature type="domain" description="Helicase ATP-binding" evidence="6">
    <location>
        <begin position="152"/>
        <end position="283"/>
    </location>
</feature>
<dbReference type="SUPFAM" id="SSF52540">
    <property type="entry name" value="P-loop containing nucleoside triphosphate hydrolases"/>
    <property type="match status" value="1"/>
</dbReference>
<dbReference type="Pfam" id="PF00098">
    <property type="entry name" value="zf-CCHC"/>
    <property type="match status" value="1"/>
</dbReference>
<accession>A0A7K8Z7A3</accession>
<dbReference type="GO" id="GO:0005634">
    <property type="term" value="C:nucleus"/>
    <property type="evidence" value="ECO:0007669"/>
    <property type="project" value="TreeGrafter"/>
</dbReference>
<keyword evidence="3" id="KW-0479">Metal-binding</keyword>
<keyword evidence="7" id="KW-0547">Nucleotide-binding</keyword>
<dbReference type="SMART" id="SM00487">
    <property type="entry name" value="DEXDc"/>
    <property type="match status" value="1"/>
</dbReference>
<dbReference type="GO" id="GO:0000724">
    <property type="term" value="P:double-strand break repair via homologous recombination"/>
    <property type="evidence" value="ECO:0007669"/>
    <property type="project" value="TreeGrafter"/>
</dbReference>
<evidence type="ECO:0000259" key="6">
    <source>
        <dbReference type="PROSITE" id="PS51192"/>
    </source>
</evidence>
<feature type="non-terminal residue" evidence="7">
    <location>
        <position position="1"/>
    </location>
</feature>
<evidence type="ECO:0000256" key="3">
    <source>
        <dbReference type="PROSITE-ProRule" id="PRU00047"/>
    </source>
</evidence>
<evidence type="ECO:0000259" key="5">
    <source>
        <dbReference type="PROSITE" id="PS50158"/>
    </source>
</evidence>
<comment type="similarity">
    <text evidence="1">Belongs to the helicase family. RecQ subfamily.</text>
</comment>
<dbReference type="GO" id="GO:0005524">
    <property type="term" value="F:ATP binding"/>
    <property type="evidence" value="ECO:0007669"/>
    <property type="project" value="InterPro"/>
</dbReference>
<dbReference type="GO" id="GO:0003676">
    <property type="term" value="F:nucleic acid binding"/>
    <property type="evidence" value="ECO:0007669"/>
    <property type="project" value="InterPro"/>
</dbReference>
<keyword evidence="7" id="KW-0378">Hydrolase</keyword>
<keyword evidence="2" id="KW-0413">Isomerase</keyword>
<dbReference type="PANTHER" id="PTHR13710">
    <property type="entry name" value="DNA HELICASE RECQ FAMILY MEMBER"/>
    <property type="match status" value="1"/>
</dbReference>
<keyword evidence="3" id="KW-0863">Zinc-finger</keyword>